<dbReference type="GO" id="GO:0046872">
    <property type="term" value="F:metal ion binding"/>
    <property type="evidence" value="ECO:0007669"/>
    <property type="project" value="UniProtKB-KW"/>
</dbReference>
<reference evidence="8" key="1">
    <citation type="journal article" date="2012" name="Science">
        <title>The Paleozoic origin of enzymatic lignin decomposition reconstructed from 31 fungal genomes.</title>
        <authorList>
            <person name="Floudas D."/>
            <person name="Binder M."/>
            <person name="Riley R."/>
            <person name="Barry K."/>
            <person name="Blanchette R.A."/>
            <person name="Henrissat B."/>
            <person name="Martinez A.T."/>
            <person name="Otillar R."/>
            <person name="Spatafora J.W."/>
            <person name="Yadav J.S."/>
            <person name="Aerts A."/>
            <person name="Benoit I."/>
            <person name="Boyd A."/>
            <person name="Carlson A."/>
            <person name="Copeland A."/>
            <person name="Coutinho P.M."/>
            <person name="de Vries R.P."/>
            <person name="Ferreira P."/>
            <person name="Findley K."/>
            <person name="Foster B."/>
            <person name="Gaskell J."/>
            <person name="Glotzer D."/>
            <person name="Gorecki P."/>
            <person name="Heitman J."/>
            <person name="Hesse C."/>
            <person name="Hori C."/>
            <person name="Igarashi K."/>
            <person name="Jurgens J.A."/>
            <person name="Kallen N."/>
            <person name="Kersten P."/>
            <person name="Kohler A."/>
            <person name="Kuees U."/>
            <person name="Kumar T.K.A."/>
            <person name="Kuo A."/>
            <person name="LaButti K."/>
            <person name="Larrondo L.F."/>
            <person name="Lindquist E."/>
            <person name="Ling A."/>
            <person name="Lombard V."/>
            <person name="Lucas S."/>
            <person name="Lundell T."/>
            <person name="Martin R."/>
            <person name="McLaughlin D.J."/>
            <person name="Morgenstern I."/>
            <person name="Morin E."/>
            <person name="Murat C."/>
            <person name="Nagy L.G."/>
            <person name="Nolan M."/>
            <person name="Ohm R.A."/>
            <person name="Patyshakuliyeva A."/>
            <person name="Rokas A."/>
            <person name="Ruiz-Duenas F.J."/>
            <person name="Sabat G."/>
            <person name="Salamov A."/>
            <person name="Samejima M."/>
            <person name="Schmutz J."/>
            <person name="Slot J.C."/>
            <person name="St John F."/>
            <person name="Stenlid J."/>
            <person name="Sun H."/>
            <person name="Sun S."/>
            <person name="Syed K."/>
            <person name="Tsang A."/>
            <person name="Wiebenga A."/>
            <person name="Young D."/>
            <person name="Pisabarro A."/>
            <person name="Eastwood D.C."/>
            <person name="Martin F."/>
            <person name="Cullen D."/>
            <person name="Grigoriev I.V."/>
            <person name="Hibbett D.S."/>
        </authorList>
    </citation>
    <scope>NUCLEOTIDE SEQUENCE [LARGE SCALE GENOMIC DNA]</scope>
    <source>
        <strain evidence="8">RWD-64-598 SS2</strain>
    </source>
</reference>
<dbReference type="GO" id="GO:0016226">
    <property type="term" value="P:iron-sulfur cluster assembly"/>
    <property type="evidence" value="ECO:0007669"/>
    <property type="project" value="InterPro"/>
</dbReference>
<comment type="caution">
    <text evidence="7">The sequence shown here is derived from an EMBL/GenBank/DDBJ whole genome shotgun (WGS) entry which is preliminary data.</text>
</comment>
<dbReference type="RefSeq" id="XP_007774036.1">
    <property type="nucleotide sequence ID" value="XM_007775846.1"/>
</dbReference>
<evidence type="ECO:0000256" key="4">
    <source>
        <dbReference type="ARBA" id="ARBA00023004"/>
    </source>
</evidence>
<dbReference type="CDD" id="cd02037">
    <property type="entry name" value="Mrp_NBP35"/>
    <property type="match status" value="1"/>
</dbReference>
<organism evidence="7 8">
    <name type="scientific">Coniophora puteana (strain RWD-64-598)</name>
    <name type="common">Brown rot fungus</name>
    <dbReference type="NCBI Taxonomy" id="741705"/>
    <lineage>
        <taxon>Eukaryota</taxon>
        <taxon>Fungi</taxon>
        <taxon>Dikarya</taxon>
        <taxon>Basidiomycota</taxon>
        <taxon>Agaricomycotina</taxon>
        <taxon>Agaricomycetes</taxon>
        <taxon>Agaricomycetidae</taxon>
        <taxon>Boletales</taxon>
        <taxon>Coniophorineae</taxon>
        <taxon>Coniophoraceae</taxon>
        <taxon>Coniophora</taxon>
    </lineage>
</organism>
<dbReference type="AlphaFoldDB" id="A0A5M3MBP4"/>
<dbReference type="GO" id="GO:0005524">
    <property type="term" value="F:ATP binding"/>
    <property type="evidence" value="ECO:0007669"/>
    <property type="project" value="UniProtKB-KW"/>
</dbReference>
<dbReference type="GO" id="GO:0016787">
    <property type="term" value="F:hydrolase activity"/>
    <property type="evidence" value="ECO:0007669"/>
    <property type="project" value="UniProtKB-KW"/>
</dbReference>
<dbReference type="InterPro" id="IPR019591">
    <property type="entry name" value="Mrp/NBP35_ATP-bd"/>
</dbReference>
<keyword evidence="3" id="KW-0067">ATP-binding</keyword>
<proteinExistence type="inferred from homology"/>
<dbReference type="Proteomes" id="UP000053558">
    <property type="component" value="Unassembled WGS sequence"/>
</dbReference>
<dbReference type="Gene3D" id="3.40.50.300">
    <property type="entry name" value="P-loop containing nucleotide triphosphate hydrolases"/>
    <property type="match status" value="1"/>
</dbReference>
<dbReference type="GO" id="GO:0005739">
    <property type="term" value="C:mitochondrion"/>
    <property type="evidence" value="ECO:0007669"/>
    <property type="project" value="TreeGrafter"/>
</dbReference>
<evidence type="ECO:0000256" key="6">
    <source>
        <dbReference type="ARBA" id="ARBA00024036"/>
    </source>
</evidence>
<evidence type="ECO:0000256" key="3">
    <source>
        <dbReference type="ARBA" id="ARBA00022840"/>
    </source>
</evidence>
<dbReference type="PANTHER" id="PTHR42961">
    <property type="entry name" value="IRON-SULFUR PROTEIN NUBPL"/>
    <property type="match status" value="1"/>
</dbReference>
<accession>A0A5M3MBP4</accession>
<name>A0A5M3MBP4_CONPW</name>
<dbReference type="EMBL" id="JH711587">
    <property type="protein sequence ID" value="EIW76055.1"/>
    <property type="molecule type" value="Genomic_DNA"/>
</dbReference>
<evidence type="ECO:0000313" key="7">
    <source>
        <dbReference type="EMBL" id="EIW76055.1"/>
    </source>
</evidence>
<dbReference type="GO" id="GO:0140663">
    <property type="term" value="F:ATP-dependent FeS chaperone activity"/>
    <property type="evidence" value="ECO:0007669"/>
    <property type="project" value="InterPro"/>
</dbReference>
<dbReference type="SUPFAM" id="SSF52540">
    <property type="entry name" value="P-loop containing nucleoside triphosphate hydrolases"/>
    <property type="match status" value="1"/>
</dbReference>
<keyword evidence="2" id="KW-0547">Nucleotide-binding</keyword>
<keyword evidence="8" id="KW-1185">Reference proteome</keyword>
<dbReference type="HAMAP" id="MF_02040">
    <property type="entry name" value="Mrp_NBP35"/>
    <property type="match status" value="1"/>
</dbReference>
<dbReference type="Pfam" id="PF10609">
    <property type="entry name" value="ParA"/>
    <property type="match status" value="2"/>
</dbReference>
<dbReference type="OrthoDB" id="1741334at2759"/>
<dbReference type="GeneID" id="19202277"/>
<dbReference type="FunFam" id="3.40.50.300:FF:001119">
    <property type="entry name" value="Iron-sulfur cluster carrier protein"/>
    <property type="match status" value="1"/>
</dbReference>
<dbReference type="OMA" id="ANFACSM"/>
<keyword evidence="7" id="KW-0378">Hydrolase</keyword>
<gene>
    <name evidence="7" type="ORF">CONPUDRAFT_147062</name>
</gene>
<dbReference type="InterPro" id="IPR027417">
    <property type="entry name" value="P-loop_NTPase"/>
</dbReference>
<evidence type="ECO:0000256" key="1">
    <source>
        <dbReference type="ARBA" id="ARBA00022723"/>
    </source>
</evidence>
<sequence>MMLCAVRTRPLIFSPAAVRWHSGGHDNPLGLPRSGQPVPPQMPRRGGIVKRSIPNARKVIAVASGKGGVGKSTVAVNLAFSLALNPRNTYVPGQEGGKRRLRVGVLDLDVFGPSIPTLMGLTESEEPELTAAGALRPLVNHGMPCMSMGFLLPRPAAPAPTSDDPEPEPAPEPAVVWRGLMVQKAVQQLLFDVDWRTGQWGFSPASASGSDGGEGLDVLVVDMPPGTGDVPLTLGQLVNVDGAVIVSTPQDVALVDVRRGIGMFRKVGVPIIGALLNQSAFYCSNCDTPHEIFGSSDAFTRTAKRMGVDVLGALPIVGGVSGGGDRGVPFMLTSSGSNSGQGKGEGEKTWRGVMEDVGDRVWESMNTTKT</sequence>
<evidence type="ECO:0000256" key="2">
    <source>
        <dbReference type="ARBA" id="ARBA00022741"/>
    </source>
</evidence>
<dbReference type="GO" id="GO:0032981">
    <property type="term" value="P:mitochondrial respiratory chain complex I assembly"/>
    <property type="evidence" value="ECO:0007669"/>
    <property type="project" value="TreeGrafter"/>
</dbReference>
<evidence type="ECO:0000313" key="8">
    <source>
        <dbReference type="Proteomes" id="UP000053558"/>
    </source>
</evidence>
<protein>
    <submittedName>
        <fullName evidence="7">P-loop containing nucleoside triphosphate hydrolase protein</fullName>
    </submittedName>
</protein>
<keyword evidence="5" id="KW-0411">Iron-sulfur</keyword>
<comment type="similarity">
    <text evidence="6">Belongs to the Mrp/NBP35 ATP-binding proteins family.</text>
</comment>
<dbReference type="InterPro" id="IPR033756">
    <property type="entry name" value="YlxH/NBP35"/>
</dbReference>
<dbReference type="InterPro" id="IPR044304">
    <property type="entry name" value="NUBPL-like"/>
</dbReference>
<evidence type="ECO:0000256" key="5">
    <source>
        <dbReference type="ARBA" id="ARBA00023014"/>
    </source>
</evidence>
<dbReference type="GO" id="GO:0051539">
    <property type="term" value="F:4 iron, 4 sulfur cluster binding"/>
    <property type="evidence" value="ECO:0007669"/>
    <property type="project" value="TreeGrafter"/>
</dbReference>
<keyword evidence="1" id="KW-0479">Metal-binding</keyword>
<keyword evidence="4" id="KW-0408">Iron</keyword>
<dbReference type="KEGG" id="cput:CONPUDRAFT_147062"/>
<dbReference type="PANTHER" id="PTHR42961:SF2">
    <property type="entry name" value="IRON-SULFUR PROTEIN NUBPL"/>
    <property type="match status" value="1"/>
</dbReference>